<dbReference type="EMBL" id="CP133616">
    <property type="protein sequence ID" value="WMV31736.1"/>
    <property type="molecule type" value="Genomic_DNA"/>
</dbReference>
<dbReference type="SUPFAM" id="SSF56672">
    <property type="entry name" value="DNA/RNA polymerases"/>
    <property type="match status" value="1"/>
</dbReference>
<evidence type="ECO:0000259" key="1">
    <source>
        <dbReference type="PROSITE" id="PS50878"/>
    </source>
</evidence>
<dbReference type="PROSITE" id="PS50878">
    <property type="entry name" value="RT_POL"/>
    <property type="match status" value="1"/>
</dbReference>
<accession>A0AAF0R4F8</accession>
<dbReference type="Proteomes" id="UP001234989">
    <property type="component" value="Chromosome 5"/>
</dbReference>
<gene>
    <name evidence="2" type="ORF">MTR67_025121</name>
</gene>
<dbReference type="Pfam" id="PF00078">
    <property type="entry name" value="RVT_1"/>
    <property type="match status" value="1"/>
</dbReference>
<dbReference type="CDD" id="cd01650">
    <property type="entry name" value="RT_nLTR_like"/>
    <property type="match status" value="1"/>
</dbReference>
<reference evidence="2" key="1">
    <citation type="submission" date="2023-08" db="EMBL/GenBank/DDBJ databases">
        <title>A de novo genome assembly of Solanum verrucosum Schlechtendal, a Mexican diploid species geographically isolated from the other diploid A-genome species in potato relatives.</title>
        <authorList>
            <person name="Hosaka K."/>
        </authorList>
    </citation>
    <scope>NUCLEOTIDE SEQUENCE</scope>
    <source>
        <tissue evidence="2">Young leaves</tissue>
    </source>
</reference>
<dbReference type="PANTHER" id="PTHR46890:SF1">
    <property type="entry name" value="REVERSE TRANSCRIPTASE DOMAIN-CONTAINING PROTEIN"/>
    <property type="match status" value="1"/>
</dbReference>
<sequence>MNIQIRILEGDNIMLHSQFTEDEIKDCVMACAGDKAPGPDGYTMAFFITCWEVVRKEVVAAIQNFHDHGETRSRYPLGAHRVRSFSKVLTIRLKKVVYNLVDARQMAFIKGRQVMDAILIANECVEERKNSKVPGILCKFDIEKAYDHLHWGFLWKSLENMGFGGKWLKWIKFCTTTVKFSILINGAPSGFFSSERGLRQGDPLSPFLFILAMEGLNDMLRTAQTRGWIRGFNANMNNKQGLAISHLQYVDDTLIFCDADNSQLKYLSVILILFEAISGLHINWGKSFIFTVNEVPRINMLANILGGKVGDLPTTYLGMPLGDKSRSKGI</sequence>
<protein>
    <recommendedName>
        <fullName evidence="1">Reverse transcriptase domain-containing protein</fullName>
    </recommendedName>
</protein>
<dbReference type="InterPro" id="IPR043502">
    <property type="entry name" value="DNA/RNA_pol_sf"/>
</dbReference>
<keyword evidence="3" id="KW-1185">Reference proteome</keyword>
<evidence type="ECO:0000313" key="2">
    <source>
        <dbReference type="EMBL" id="WMV31736.1"/>
    </source>
</evidence>
<dbReference type="AlphaFoldDB" id="A0AAF0R4F8"/>
<dbReference type="PANTHER" id="PTHR46890">
    <property type="entry name" value="NON-LTR RETROLELEMENT REVERSE TRANSCRIPTASE-LIKE PROTEIN-RELATED"/>
    <property type="match status" value="1"/>
</dbReference>
<organism evidence="2 3">
    <name type="scientific">Solanum verrucosum</name>
    <dbReference type="NCBI Taxonomy" id="315347"/>
    <lineage>
        <taxon>Eukaryota</taxon>
        <taxon>Viridiplantae</taxon>
        <taxon>Streptophyta</taxon>
        <taxon>Embryophyta</taxon>
        <taxon>Tracheophyta</taxon>
        <taxon>Spermatophyta</taxon>
        <taxon>Magnoliopsida</taxon>
        <taxon>eudicotyledons</taxon>
        <taxon>Gunneridae</taxon>
        <taxon>Pentapetalae</taxon>
        <taxon>asterids</taxon>
        <taxon>lamiids</taxon>
        <taxon>Solanales</taxon>
        <taxon>Solanaceae</taxon>
        <taxon>Solanoideae</taxon>
        <taxon>Solaneae</taxon>
        <taxon>Solanum</taxon>
    </lineage>
</organism>
<proteinExistence type="predicted"/>
<dbReference type="InterPro" id="IPR052343">
    <property type="entry name" value="Retrotransposon-Effector_Assoc"/>
</dbReference>
<name>A0AAF0R4F8_SOLVR</name>
<dbReference type="InterPro" id="IPR000477">
    <property type="entry name" value="RT_dom"/>
</dbReference>
<evidence type="ECO:0000313" key="3">
    <source>
        <dbReference type="Proteomes" id="UP001234989"/>
    </source>
</evidence>
<feature type="domain" description="Reverse transcriptase" evidence="1">
    <location>
        <begin position="1"/>
        <end position="321"/>
    </location>
</feature>